<dbReference type="PROSITE" id="PS50878">
    <property type="entry name" value="RT_POL"/>
    <property type="match status" value="1"/>
</dbReference>
<reference evidence="3" key="1">
    <citation type="submission" date="2018-02" db="EMBL/GenBank/DDBJ databases">
        <authorList>
            <person name="Cohen D.B."/>
            <person name="Kent A.D."/>
        </authorList>
    </citation>
    <scope>NUCLEOTIDE SEQUENCE</scope>
</reference>
<dbReference type="PANTHER" id="PTHR33116">
    <property type="entry name" value="REVERSE TRANSCRIPTASE ZINC-BINDING DOMAIN-CONTAINING PROTEIN-RELATED-RELATED"/>
    <property type="match status" value="1"/>
</dbReference>
<protein>
    <recommendedName>
        <fullName evidence="2">Reverse transcriptase domain-containing protein</fullName>
    </recommendedName>
</protein>
<name>A0A2N9HKS5_FAGSY</name>
<sequence>MEDMSGMWENFHLNDREEVPFEFGPEEEIEQFYLAARFMTSRVLNIESVVRTFKPLWRAAHGFTARDMGNNMLVFAFEDVSDLERVLQSEPWSYDKHLVSFQRVEADTSISEMDCQWVSFWVQIHNLPVRRMNHETASALGGTLGVVEKVVESEEERGREGCMRVRVKVDISKPLCRGRKARLLAGKETWISFKYERLPNFCYWCGLLTHGDRDCEKWLRSKGTLRREDQQYGAWLRASVERPIRRVEVKVIGRSDVPRWGKSHQKNEEHGGQTSTHGGSGSPKVILSTNSAASIQYSDPNTAVNVEKILPKKSTASIPSSDPSIAANHVEKVLHSCAESSPDFLQQNAVHSYAKSPPDFPQQNDVGKKGDKINQSGILRDISGSIRKGKESQLRKKKSMGVKRSGALSDGDSNYSGWQKKAPPYPMNLLSWNCRGLGNLQAVLVLHNLVKSEGPTGFVSNGNETGRSCWQMELNGGSQVFMAILKGHRKWESWVLLDKLHSLDNTPWLCMGDFNEILSISERSGEVLGSTRRMQDFSDVVNRCGLIDLGFRGIPFTWENRRDGEALIQKRLDRALANAAWMCGLVRKQLEALCLSSVRKSSIAEKLYIDGQNNSAIASLKAEINKLLLSEELHWRQRSRMTWLAAGDSNTKFFHSQANQRRRTNCLSGLWNSDNVWCTDESQIEDIAVSYFDDIFHTSTPVNLEDTLTAVNSRVTPEVNQRLLQPFTADEVRMALFQMHPSKAPGPDGMSSFFFQKYWNIVGADVVAAVLSVLNSGKILRKINLTHISLIPKKKNPERMSEYRPISLCNVVYKIISKVLANRLKVVLPCIISDSQSAFVPGRLITDNVSVAFEFIHKMKAKRKGKKGEMALKLDMSKAYDRVEWAFIEGIMRKLGFAERWISLLMECICTVQYSVLIDGVPKGYINPTRGIRQGDPLSPYVFLLCAEGLSALFQQASAMGHLKGIQSCRGGPWVSHLFFADDSLLFGQANISECRKILEILNLYEGSSGQKINREKTAIYFSSNTSQVTRQLILEFWGSQGASNFDKYLGLPAMIGRSKKSIFNGLKERIVQRLQGWKEKFLSKAGREVLIKAVAQAIPTYAMNCFRLPKAWCEEVNGLIARYWWGQKKDERKLHWIKWDKLCTAKAEGGLGFRNLHSFNTALLAKQCWRLIHNTQSLFYRVFKARYFPSCSFTDAQMGSNPSFLWRSILSGREVLNKGLRWHHEEGQLSRPLWSETKTGVFSVKSAYEMLGERTQQIDYRGVFTQGGGRKTGLSLLGPYGMLVIALFMKTVKYLLKPLEQMLWLFVLSSIRHGSPSSINAQDFAFTVSWLDVSKALLFSFVLVV</sequence>
<dbReference type="SUPFAM" id="SSF56219">
    <property type="entry name" value="DNase I-like"/>
    <property type="match status" value="1"/>
</dbReference>
<evidence type="ECO:0000259" key="2">
    <source>
        <dbReference type="PROSITE" id="PS50878"/>
    </source>
</evidence>
<feature type="region of interest" description="Disordered" evidence="1">
    <location>
        <begin position="258"/>
        <end position="284"/>
    </location>
</feature>
<dbReference type="Pfam" id="PF14111">
    <property type="entry name" value="DUF4283"/>
    <property type="match status" value="1"/>
</dbReference>
<dbReference type="InterPro" id="IPR043502">
    <property type="entry name" value="DNA/RNA_pol_sf"/>
</dbReference>
<dbReference type="InterPro" id="IPR025558">
    <property type="entry name" value="DUF4283"/>
</dbReference>
<dbReference type="InterPro" id="IPR025836">
    <property type="entry name" value="Zn_knuckle_CX2CX4HX4C"/>
</dbReference>
<proteinExistence type="predicted"/>
<dbReference type="PANTHER" id="PTHR33116:SF86">
    <property type="entry name" value="REVERSE TRANSCRIPTASE DOMAIN-CONTAINING PROTEIN"/>
    <property type="match status" value="1"/>
</dbReference>
<feature type="region of interest" description="Disordered" evidence="1">
    <location>
        <begin position="388"/>
        <end position="408"/>
    </location>
</feature>
<evidence type="ECO:0000256" key="1">
    <source>
        <dbReference type="SAM" id="MobiDB-lite"/>
    </source>
</evidence>
<organism evidence="3">
    <name type="scientific">Fagus sylvatica</name>
    <name type="common">Beechnut</name>
    <dbReference type="NCBI Taxonomy" id="28930"/>
    <lineage>
        <taxon>Eukaryota</taxon>
        <taxon>Viridiplantae</taxon>
        <taxon>Streptophyta</taxon>
        <taxon>Embryophyta</taxon>
        <taxon>Tracheophyta</taxon>
        <taxon>Spermatophyta</taxon>
        <taxon>Magnoliopsida</taxon>
        <taxon>eudicotyledons</taxon>
        <taxon>Gunneridae</taxon>
        <taxon>Pentapetalae</taxon>
        <taxon>rosids</taxon>
        <taxon>fabids</taxon>
        <taxon>Fagales</taxon>
        <taxon>Fagaceae</taxon>
        <taxon>Fagus</taxon>
    </lineage>
</organism>
<dbReference type="Pfam" id="PF14392">
    <property type="entry name" value="zf-CCHC_4"/>
    <property type="match status" value="1"/>
</dbReference>
<dbReference type="InterPro" id="IPR036691">
    <property type="entry name" value="Endo/exonu/phosph_ase_sf"/>
</dbReference>
<dbReference type="Gene3D" id="3.60.10.10">
    <property type="entry name" value="Endonuclease/exonuclease/phosphatase"/>
    <property type="match status" value="1"/>
</dbReference>
<gene>
    <name evidence="3" type="ORF">FSB_LOCUS40714</name>
</gene>
<dbReference type="SUPFAM" id="SSF56672">
    <property type="entry name" value="DNA/RNA polymerases"/>
    <property type="match status" value="1"/>
</dbReference>
<accession>A0A2N9HKS5</accession>
<feature type="domain" description="Reverse transcriptase" evidence="2">
    <location>
        <begin position="772"/>
        <end position="1054"/>
    </location>
</feature>
<dbReference type="InterPro" id="IPR000477">
    <property type="entry name" value="RT_dom"/>
</dbReference>
<dbReference type="EMBL" id="OIVN01003669">
    <property type="protein sequence ID" value="SPD12832.1"/>
    <property type="molecule type" value="Genomic_DNA"/>
</dbReference>
<feature type="compositionally biased region" description="Basic and acidic residues" evidence="1">
    <location>
        <begin position="258"/>
        <end position="271"/>
    </location>
</feature>
<dbReference type="Pfam" id="PF00078">
    <property type="entry name" value="RVT_1"/>
    <property type="match status" value="1"/>
</dbReference>
<dbReference type="CDD" id="cd01650">
    <property type="entry name" value="RT_nLTR_like"/>
    <property type="match status" value="1"/>
</dbReference>
<evidence type="ECO:0000313" key="3">
    <source>
        <dbReference type="EMBL" id="SPD12832.1"/>
    </source>
</evidence>